<evidence type="ECO:0000313" key="7">
    <source>
        <dbReference type="EMBL" id="UQC90154.1"/>
    </source>
</evidence>
<dbReference type="SUPFAM" id="SSF103473">
    <property type="entry name" value="MFS general substrate transporter"/>
    <property type="match status" value="1"/>
</dbReference>
<feature type="transmembrane region" description="Helical" evidence="5">
    <location>
        <begin position="413"/>
        <end position="435"/>
    </location>
</feature>
<feature type="transmembrane region" description="Helical" evidence="5">
    <location>
        <begin position="480"/>
        <end position="502"/>
    </location>
</feature>
<name>A0A9Q8T6I4_9PEZI</name>
<feature type="transmembrane region" description="Helical" evidence="5">
    <location>
        <begin position="224"/>
        <end position="243"/>
    </location>
</feature>
<protein>
    <submittedName>
        <fullName evidence="7">Major facilitator superfamily transporter</fullName>
    </submittedName>
</protein>
<evidence type="ECO:0000313" key="8">
    <source>
        <dbReference type="Proteomes" id="UP000830671"/>
    </source>
</evidence>
<dbReference type="InterPro" id="IPR036259">
    <property type="entry name" value="MFS_trans_sf"/>
</dbReference>
<evidence type="ECO:0000259" key="6">
    <source>
        <dbReference type="PROSITE" id="PS50850"/>
    </source>
</evidence>
<keyword evidence="8" id="KW-1185">Reference proteome</keyword>
<keyword evidence="3 5" id="KW-1133">Transmembrane helix</keyword>
<proteinExistence type="predicted"/>
<dbReference type="Gene3D" id="1.20.1250.20">
    <property type="entry name" value="MFS general substrate transporter like domains"/>
    <property type="match status" value="2"/>
</dbReference>
<sequence>MSIMSEHTLSEVPTRKDELPPDLLALRTSNAEKGVNIIAQTPSRPYSYREDETVYDRFTPGRKRIITAIVSFAGLGINLASLLVLSALPEVAAAFNTTGTVINFTNALFLLMMGIGVLFWGPLSQVYGRKWLQSALNRPIWHISRPTLELNVLDLRHIDSVVLHVFTGYSGFPQSASFLHLPDIYRPTERGTALGWFLGGTLIGPALGPFIGGVIVTYSTWKSLFWFQGALGGAAMVLAVAFLPETSHGKWSEELEGMTTKEKISQIWEWANPFRVISLFRYPKILIVNNGRPSGCVATAYGGKALHQCGVAASSVLWNMQVLLTPVRYVINPRFHLTSPLQSGFFFLAPGAGYLVGTFFGGRYADYTVKKWIAKRGRRIPEDRLRSAFIALGVVIPATTIIYGWAIDKAKGGIPLPVICMFLQGVAQMVCFPCLNSYCLDVFRERAAEVMAGNYFIRYTFAAIGTAVVLPGIQGIGVGWFSTVSALFVAISSAAVCGIVIFGTRQKNREEKSERAQAHGIAGV</sequence>
<dbReference type="GeneID" id="73352352"/>
<feature type="transmembrane region" description="Helical" evidence="5">
    <location>
        <begin position="65"/>
        <end position="88"/>
    </location>
</feature>
<gene>
    <name evidence="7" type="ORF">CLUP02_20003</name>
</gene>
<comment type="subcellular location">
    <subcellularLocation>
        <location evidence="1">Membrane</location>
        <topology evidence="1">Multi-pass membrane protein</topology>
    </subcellularLocation>
</comment>
<dbReference type="RefSeq" id="XP_049151755.1">
    <property type="nucleotide sequence ID" value="XM_049297319.1"/>
</dbReference>
<keyword evidence="4 5" id="KW-0472">Membrane</keyword>
<evidence type="ECO:0000256" key="2">
    <source>
        <dbReference type="ARBA" id="ARBA00022692"/>
    </source>
</evidence>
<dbReference type="EMBL" id="CP019480">
    <property type="protein sequence ID" value="UQC90154.1"/>
    <property type="molecule type" value="Genomic_DNA"/>
</dbReference>
<reference evidence="7" key="1">
    <citation type="journal article" date="2021" name="Mol. Plant Microbe Interact.">
        <title>Complete Genome Sequence of the Plant-Pathogenic Fungus Colletotrichum lupini.</title>
        <authorList>
            <person name="Baroncelli R."/>
            <person name="Pensec F."/>
            <person name="Da Lio D."/>
            <person name="Boufleur T."/>
            <person name="Vicente I."/>
            <person name="Sarrocco S."/>
            <person name="Picot A."/>
            <person name="Baraldi E."/>
            <person name="Sukno S."/>
            <person name="Thon M."/>
            <person name="Le Floch G."/>
        </authorList>
    </citation>
    <scope>NUCLEOTIDE SEQUENCE</scope>
    <source>
        <strain evidence="7">IMI 504893</strain>
    </source>
</reference>
<feature type="transmembrane region" description="Helical" evidence="5">
    <location>
        <begin position="385"/>
        <end position="407"/>
    </location>
</feature>
<keyword evidence="2 5" id="KW-0812">Transmembrane</keyword>
<evidence type="ECO:0000256" key="5">
    <source>
        <dbReference type="SAM" id="Phobius"/>
    </source>
</evidence>
<evidence type="ECO:0000256" key="3">
    <source>
        <dbReference type="ARBA" id="ARBA00022989"/>
    </source>
</evidence>
<feature type="transmembrane region" description="Helical" evidence="5">
    <location>
        <begin position="311"/>
        <end position="331"/>
    </location>
</feature>
<dbReference type="Gene3D" id="1.20.1720.10">
    <property type="entry name" value="Multidrug resistance protein D"/>
    <property type="match status" value="1"/>
</dbReference>
<dbReference type="Proteomes" id="UP000830671">
    <property type="component" value="Chromosome 8"/>
</dbReference>
<dbReference type="InterPro" id="IPR020846">
    <property type="entry name" value="MFS_dom"/>
</dbReference>
<evidence type="ECO:0000256" key="4">
    <source>
        <dbReference type="ARBA" id="ARBA00023136"/>
    </source>
</evidence>
<dbReference type="KEGG" id="clup:CLUP02_20003"/>
<feature type="transmembrane region" description="Helical" evidence="5">
    <location>
        <begin position="194"/>
        <end position="218"/>
    </location>
</feature>
<dbReference type="GO" id="GO:0022857">
    <property type="term" value="F:transmembrane transporter activity"/>
    <property type="evidence" value="ECO:0007669"/>
    <property type="project" value="InterPro"/>
</dbReference>
<feature type="transmembrane region" description="Helical" evidence="5">
    <location>
        <begin position="343"/>
        <end position="365"/>
    </location>
</feature>
<dbReference type="PROSITE" id="PS50850">
    <property type="entry name" value="MFS"/>
    <property type="match status" value="1"/>
</dbReference>
<accession>A0A9Q8T6I4</accession>
<dbReference type="PANTHER" id="PTHR23502">
    <property type="entry name" value="MAJOR FACILITATOR SUPERFAMILY"/>
    <property type="match status" value="1"/>
</dbReference>
<feature type="transmembrane region" description="Helical" evidence="5">
    <location>
        <begin position="100"/>
        <end position="120"/>
    </location>
</feature>
<feature type="transmembrane region" description="Helical" evidence="5">
    <location>
        <begin position="456"/>
        <end position="474"/>
    </location>
</feature>
<dbReference type="Pfam" id="PF07690">
    <property type="entry name" value="MFS_1"/>
    <property type="match status" value="1"/>
</dbReference>
<dbReference type="InterPro" id="IPR011701">
    <property type="entry name" value="MFS"/>
</dbReference>
<dbReference type="GO" id="GO:0005886">
    <property type="term" value="C:plasma membrane"/>
    <property type="evidence" value="ECO:0007669"/>
    <property type="project" value="TreeGrafter"/>
</dbReference>
<evidence type="ECO:0000256" key="1">
    <source>
        <dbReference type="ARBA" id="ARBA00004141"/>
    </source>
</evidence>
<dbReference type="PANTHER" id="PTHR23502:SF64">
    <property type="entry name" value="TRANSPORTER, PUTATIVE (AFU_ORTHOLOGUE AFUA_3G11760)-RELATED"/>
    <property type="match status" value="1"/>
</dbReference>
<feature type="domain" description="Major facilitator superfamily (MFS) profile" evidence="6">
    <location>
        <begin position="66"/>
        <end position="509"/>
    </location>
</feature>
<organism evidence="7 8">
    <name type="scientific">Colletotrichum lupini</name>
    <dbReference type="NCBI Taxonomy" id="145971"/>
    <lineage>
        <taxon>Eukaryota</taxon>
        <taxon>Fungi</taxon>
        <taxon>Dikarya</taxon>
        <taxon>Ascomycota</taxon>
        <taxon>Pezizomycotina</taxon>
        <taxon>Sordariomycetes</taxon>
        <taxon>Hypocreomycetidae</taxon>
        <taxon>Glomerellales</taxon>
        <taxon>Glomerellaceae</taxon>
        <taxon>Colletotrichum</taxon>
        <taxon>Colletotrichum acutatum species complex</taxon>
    </lineage>
</organism>
<dbReference type="AlphaFoldDB" id="A0A9Q8T6I4"/>